<protein>
    <submittedName>
        <fullName evidence="4">Response regulator</fullName>
    </submittedName>
</protein>
<keyword evidence="1 2" id="KW-0597">Phosphoprotein</keyword>
<dbReference type="Gene3D" id="3.40.50.2300">
    <property type="match status" value="1"/>
</dbReference>
<evidence type="ECO:0000313" key="5">
    <source>
        <dbReference type="Proteomes" id="UP001144341"/>
    </source>
</evidence>
<feature type="domain" description="Response regulatory" evidence="3">
    <location>
        <begin position="3"/>
        <end position="117"/>
    </location>
</feature>
<feature type="modified residue" description="4-aspartylphosphate" evidence="2">
    <location>
        <position position="52"/>
    </location>
</feature>
<dbReference type="InterPro" id="IPR050595">
    <property type="entry name" value="Bact_response_regulator"/>
</dbReference>
<dbReference type="RefSeq" id="WP_269414759.1">
    <property type="nucleotide sequence ID" value="NZ_JAPWGL010000002.1"/>
</dbReference>
<dbReference type="CDD" id="cd00156">
    <property type="entry name" value="REC"/>
    <property type="match status" value="1"/>
</dbReference>
<dbReference type="SUPFAM" id="SSF52172">
    <property type="entry name" value="CheY-like"/>
    <property type="match status" value="1"/>
</dbReference>
<sequence length="124" mass="14132">MAKIFILEDDRDIREVVELILRLEDYQVVSFENVKNFMNRDLNDIPDLFILDIMLPDGSGLEVCNMLRIDTIHQHIPIIIMSAHASTEQVSAGCRADAFLQKPFELTHFLDTIVTQINADSSLS</sequence>
<proteinExistence type="predicted"/>
<reference evidence="4" key="1">
    <citation type="submission" date="2022-12" db="EMBL/GenBank/DDBJ databases">
        <title>Genome sequence of SJ11.</title>
        <authorList>
            <person name="Woo H."/>
        </authorList>
    </citation>
    <scope>NUCLEOTIDE SEQUENCE</scope>
    <source>
        <strain evidence="4">SJ11</strain>
    </source>
</reference>
<accession>A0ABT4KVK8</accession>
<gene>
    <name evidence="4" type="ORF">O0931_06560</name>
</gene>
<name>A0ABT4KVK8_9SPHI</name>
<comment type="caution">
    <text evidence="4">The sequence shown here is derived from an EMBL/GenBank/DDBJ whole genome shotgun (WGS) entry which is preliminary data.</text>
</comment>
<dbReference type="InterPro" id="IPR011006">
    <property type="entry name" value="CheY-like_superfamily"/>
</dbReference>
<dbReference type="SMART" id="SM00448">
    <property type="entry name" value="REC"/>
    <property type="match status" value="1"/>
</dbReference>
<evidence type="ECO:0000313" key="4">
    <source>
        <dbReference type="EMBL" id="MCZ4222956.1"/>
    </source>
</evidence>
<keyword evidence="5" id="KW-1185">Reference proteome</keyword>
<dbReference type="PROSITE" id="PS50110">
    <property type="entry name" value="RESPONSE_REGULATORY"/>
    <property type="match status" value="1"/>
</dbReference>
<evidence type="ECO:0000256" key="1">
    <source>
        <dbReference type="ARBA" id="ARBA00022553"/>
    </source>
</evidence>
<dbReference type="Proteomes" id="UP001144341">
    <property type="component" value="Unassembled WGS sequence"/>
</dbReference>
<organism evidence="4 5">
    <name type="scientific">Pedobacter rhodius</name>
    <dbReference type="NCBI Taxonomy" id="3004098"/>
    <lineage>
        <taxon>Bacteria</taxon>
        <taxon>Pseudomonadati</taxon>
        <taxon>Bacteroidota</taxon>
        <taxon>Sphingobacteriia</taxon>
        <taxon>Sphingobacteriales</taxon>
        <taxon>Sphingobacteriaceae</taxon>
        <taxon>Pedobacter</taxon>
    </lineage>
</organism>
<dbReference type="InterPro" id="IPR001789">
    <property type="entry name" value="Sig_transdc_resp-reg_receiver"/>
</dbReference>
<dbReference type="Pfam" id="PF00072">
    <property type="entry name" value="Response_reg"/>
    <property type="match status" value="1"/>
</dbReference>
<dbReference type="EMBL" id="JAPWGL010000002">
    <property type="protein sequence ID" value="MCZ4222956.1"/>
    <property type="molecule type" value="Genomic_DNA"/>
</dbReference>
<dbReference type="PANTHER" id="PTHR44591:SF3">
    <property type="entry name" value="RESPONSE REGULATORY DOMAIN-CONTAINING PROTEIN"/>
    <property type="match status" value="1"/>
</dbReference>
<dbReference type="PANTHER" id="PTHR44591">
    <property type="entry name" value="STRESS RESPONSE REGULATOR PROTEIN 1"/>
    <property type="match status" value="1"/>
</dbReference>
<evidence type="ECO:0000256" key="2">
    <source>
        <dbReference type="PROSITE-ProRule" id="PRU00169"/>
    </source>
</evidence>
<evidence type="ECO:0000259" key="3">
    <source>
        <dbReference type="PROSITE" id="PS50110"/>
    </source>
</evidence>